<dbReference type="PIRSF" id="PIRSF002191">
    <property type="entry name" value="Ribosomal_L19"/>
    <property type="match status" value="1"/>
</dbReference>
<dbReference type="InterPro" id="IPR038657">
    <property type="entry name" value="Ribosomal_bL19_sf"/>
</dbReference>
<proteinExistence type="inferred from homology"/>
<dbReference type="AlphaFoldDB" id="A0A1G1KX21"/>
<name>A0A1G1KX21_9BACT</name>
<dbReference type="PRINTS" id="PR00061">
    <property type="entry name" value="RIBOSOMALL19"/>
</dbReference>
<evidence type="ECO:0000313" key="6">
    <source>
        <dbReference type="Proteomes" id="UP000178187"/>
    </source>
</evidence>
<dbReference type="InterPro" id="IPR001857">
    <property type="entry name" value="Ribosomal_bL19"/>
</dbReference>
<dbReference type="Proteomes" id="UP000178187">
    <property type="component" value="Unassembled WGS sequence"/>
</dbReference>
<evidence type="ECO:0000256" key="3">
    <source>
        <dbReference type="ARBA" id="ARBA00023274"/>
    </source>
</evidence>
<dbReference type="SUPFAM" id="SSF50104">
    <property type="entry name" value="Translation proteins SH3-like domain"/>
    <property type="match status" value="1"/>
</dbReference>
<dbReference type="PANTHER" id="PTHR15680:SF9">
    <property type="entry name" value="LARGE RIBOSOMAL SUBUNIT PROTEIN BL19M"/>
    <property type="match status" value="1"/>
</dbReference>
<comment type="function">
    <text evidence="4">This protein is located at the 30S-50S ribosomal subunit interface and may play a role in the structure and function of the aminoacyl-tRNA binding site.</text>
</comment>
<gene>
    <name evidence="5" type="ORF">A3G33_09440</name>
</gene>
<dbReference type="EMBL" id="MHFR01000042">
    <property type="protein sequence ID" value="OGW97405.1"/>
    <property type="molecule type" value="Genomic_DNA"/>
</dbReference>
<dbReference type="GO" id="GO:0022625">
    <property type="term" value="C:cytosolic large ribosomal subunit"/>
    <property type="evidence" value="ECO:0007669"/>
    <property type="project" value="TreeGrafter"/>
</dbReference>
<dbReference type="InterPro" id="IPR008991">
    <property type="entry name" value="Translation_prot_SH3-like_sf"/>
</dbReference>
<accession>A0A1G1KX21</accession>
<sequence>MNKMEMIEKDYLKKTIPEFKVGDQVKVHLKVHEGEKTRTQIFAGTVIAKRGTGIGASFTVLKDARGELVKKAFPVHSPVVEKVEVTFPGKVRRAKLYHLAKKKNKI</sequence>
<protein>
    <recommendedName>
        <fullName evidence="4">50S ribosomal protein L19</fullName>
    </recommendedName>
</protein>
<organism evidence="5 6">
    <name type="scientific">Candidatus Danuiimicrobium aquiferis</name>
    <dbReference type="NCBI Taxonomy" id="1801832"/>
    <lineage>
        <taxon>Bacteria</taxon>
        <taxon>Pseudomonadati</taxon>
        <taxon>Candidatus Omnitrophota</taxon>
        <taxon>Candidatus Danuiimicrobium</taxon>
    </lineage>
</organism>
<dbReference type="GO" id="GO:0003735">
    <property type="term" value="F:structural constituent of ribosome"/>
    <property type="evidence" value="ECO:0007669"/>
    <property type="project" value="InterPro"/>
</dbReference>
<evidence type="ECO:0000256" key="4">
    <source>
        <dbReference type="RuleBase" id="RU000559"/>
    </source>
</evidence>
<evidence type="ECO:0000256" key="2">
    <source>
        <dbReference type="ARBA" id="ARBA00022980"/>
    </source>
</evidence>
<dbReference type="PANTHER" id="PTHR15680">
    <property type="entry name" value="RIBOSOMAL PROTEIN L19"/>
    <property type="match status" value="1"/>
</dbReference>
<comment type="caution">
    <text evidence="5">The sequence shown here is derived from an EMBL/GenBank/DDBJ whole genome shotgun (WGS) entry which is preliminary data.</text>
</comment>
<keyword evidence="2 5" id="KW-0689">Ribosomal protein</keyword>
<evidence type="ECO:0000313" key="5">
    <source>
        <dbReference type="EMBL" id="OGW97405.1"/>
    </source>
</evidence>
<dbReference type="NCBIfam" id="TIGR01024">
    <property type="entry name" value="rplS_bact"/>
    <property type="match status" value="1"/>
</dbReference>
<dbReference type="Gene3D" id="2.30.30.790">
    <property type="match status" value="1"/>
</dbReference>
<evidence type="ECO:0000256" key="1">
    <source>
        <dbReference type="ARBA" id="ARBA00005781"/>
    </source>
</evidence>
<comment type="similarity">
    <text evidence="1 4">Belongs to the bacterial ribosomal protein bL19 family.</text>
</comment>
<reference evidence="5 6" key="1">
    <citation type="journal article" date="2016" name="Nat. Commun.">
        <title>Thousands of microbial genomes shed light on interconnected biogeochemical processes in an aquifer system.</title>
        <authorList>
            <person name="Anantharaman K."/>
            <person name="Brown C.T."/>
            <person name="Hug L.A."/>
            <person name="Sharon I."/>
            <person name="Castelle C.J."/>
            <person name="Probst A.J."/>
            <person name="Thomas B.C."/>
            <person name="Singh A."/>
            <person name="Wilkins M.J."/>
            <person name="Karaoz U."/>
            <person name="Brodie E.L."/>
            <person name="Williams K.H."/>
            <person name="Hubbard S.S."/>
            <person name="Banfield J.F."/>
        </authorList>
    </citation>
    <scope>NUCLEOTIDE SEQUENCE [LARGE SCALE GENOMIC DNA]</scope>
</reference>
<keyword evidence="3 4" id="KW-0687">Ribonucleoprotein</keyword>
<dbReference type="Pfam" id="PF01245">
    <property type="entry name" value="Ribosomal_L19"/>
    <property type="match status" value="1"/>
</dbReference>
<dbReference type="GO" id="GO:0006412">
    <property type="term" value="P:translation"/>
    <property type="evidence" value="ECO:0007669"/>
    <property type="project" value="InterPro"/>
</dbReference>